<dbReference type="Gene3D" id="2.170.130.10">
    <property type="entry name" value="TonB-dependent receptor, plug domain"/>
    <property type="match status" value="1"/>
</dbReference>
<dbReference type="InterPro" id="IPR037066">
    <property type="entry name" value="Plug_dom_sf"/>
</dbReference>
<proteinExistence type="predicted"/>
<evidence type="ECO:0000313" key="1">
    <source>
        <dbReference type="EMBL" id="GHE61936.1"/>
    </source>
</evidence>
<reference evidence="2" key="1">
    <citation type="journal article" date="2019" name="Int. J. Syst. Evol. Microbiol.">
        <title>The Global Catalogue of Microorganisms (GCM) 10K type strain sequencing project: providing services to taxonomists for standard genome sequencing and annotation.</title>
        <authorList>
            <consortium name="The Broad Institute Genomics Platform"/>
            <consortium name="The Broad Institute Genome Sequencing Center for Infectious Disease"/>
            <person name="Wu L."/>
            <person name="Ma J."/>
        </authorList>
    </citation>
    <scope>NUCLEOTIDE SEQUENCE [LARGE SCALE GENOMIC DNA]</scope>
    <source>
        <strain evidence="2">CGMCC 1.15111</strain>
    </source>
</reference>
<dbReference type="EMBL" id="BNAG01000002">
    <property type="protein sequence ID" value="GHE61936.1"/>
    <property type="molecule type" value="Genomic_DNA"/>
</dbReference>
<gene>
    <name evidence="1" type="ORF">GCM10011340_16330</name>
</gene>
<dbReference type="Proteomes" id="UP000658258">
    <property type="component" value="Unassembled WGS sequence"/>
</dbReference>
<evidence type="ECO:0000313" key="2">
    <source>
        <dbReference type="Proteomes" id="UP000658258"/>
    </source>
</evidence>
<sequence>MARLDQIDQEAIKSITVLKGQSATALYGNAAKNGLIQIWLKDSPETRAYFNVEKGRRSHLLEVHPVLGNASESQSITNQSEAKVQVRSHIENPAMEDVAFLVRYGNESYLLTSNDNIDSIGPENIQTIEVIKQKQVLEIYDLENKKGLIIIKLKKGKDSKNIFKALKGNN</sequence>
<keyword evidence="2" id="KW-1185">Reference proteome</keyword>
<evidence type="ECO:0008006" key="3">
    <source>
        <dbReference type="Google" id="ProtNLM"/>
    </source>
</evidence>
<dbReference type="SUPFAM" id="SSF56935">
    <property type="entry name" value="Porins"/>
    <property type="match status" value="1"/>
</dbReference>
<name>A0ABQ3I3X0_9BACT</name>
<accession>A0ABQ3I3X0</accession>
<protein>
    <recommendedName>
        <fullName evidence="3">TonB-dependent receptor plug domain-containing protein</fullName>
    </recommendedName>
</protein>
<organism evidence="1 2">
    <name type="scientific">Roseivirga thermotolerans</name>
    <dbReference type="NCBI Taxonomy" id="1758176"/>
    <lineage>
        <taxon>Bacteria</taxon>
        <taxon>Pseudomonadati</taxon>
        <taxon>Bacteroidota</taxon>
        <taxon>Cytophagia</taxon>
        <taxon>Cytophagales</taxon>
        <taxon>Roseivirgaceae</taxon>
        <taxon>Roseivirga</taxon>
    </lineage>
</organism>
<comment type="caution">
    <text evidence="1">The sequence shown here is derived from an EMBL/GenBank/DDBJ whole genome shotgun (WGS) entry which is preliminary data.</text>
</comment>